<protein>
    <submittedName>
        <fullName evidence="3">T5orf172 domain-containing protein</fullName>
    </submittedName>
</protein>
<dbReference type="InterPro" id="IPR053006">
    <property type="entry name" value="Meiosis_regulatory"/>
</dbReference>
<feature type="region of interest" description="Disordered" evidence="1">
    <location>
        <begin position="80"/>
        <end position="130"/>
    </location>
</feature>
<dbReference type="Proteomes" id="UP000826661">
    <property type="component" value="Chromosome VI"/>
</dbReference>
<name>A0A8G0LQE8_9HYPO</name>
<dbReference type="PANTHER" id="PTHR28094:SF1">
    <property type="entry name" value="MEIOTICALLY UP-REGULATED GENE 113 PROTEIN"/>
    <property type="match status" value="1"/>
</dbReference>
<feature type="compositionally biased region" description="Polar residues" evidence="1">
    <location>
        <begin position="90"/>
        <end position="106"/>
    </location>
</feature>
<dbReference type="PANTHER" id="PTHR28094">
    <property type="entry name" value="MEIOTICALLY UP-REGULATED GENE 113 PROTEIN"/>
    <property type="match status" value="1"/>
</dbReference>
<evidence type="ECO:0000313" key="4">
    <source>
        <dbReference type="Proteomes" id="UP000826661"/>
    </source>
</evidence>
<dbReference type="EMBL" id="CP075869">
    <property type="protein sequence ID" value="QYT04360.1"/>
    <property type="molecule type" value="Genomic_DNA"/>
</dbReference>
<feature type="domain" description="Bacteriophage T5 Orf172 DNA-binding" evidence="2">
    <location>
        <begin position="212"/>
        <end position="302"/>
    </location>
</feature>
<dbReference type="Pfam" id="PF10544">
    <property type="entry name" value="T5orf172"/>
    <property type="match status" value="1"/>
</dbReference>
<reference evidence="3 4" key="1">
    <citation type="journal article" date="2021" name="BMC Genomics">
        <title>Telomere-to-telomere genome assembly of asparaginase-producing Trichoderma simmonsii.</title>
        <authorList>
            <person name="Chung D."/>
            <person name="Kwon Y.M."/>
            <person name="Yang Y."/>
        </authorList>
    </citation>
    <scope>NUCLEOTIDE SEQUENCE [LARGE SCALE GENOMIC DNA]</scope>
    <source>
        <strain evidence="3 4">GH-Sj1</strain>
    </source>
</reference>
<feature type="region of interest" description="Disordered" evidence="1">
    <location>
        <begin position="393"/>
        <end position="414"/>
    </location>
</feature>
<gene>
    <name evidence="3" type="ORF">H0G86_011270</name>
</gene>
<evidence type="ECO:0000259" key="2">
    <source>
        <dbReference type="SMART" id="SM00974"/>
    </source>
</evidence>
<evidence type="ECO:0000256" key="1">
    <source>
        <dbReference type="SAM" id="MobiDB-lite"/>
    </source>
</evidence>
<sequence>MAASIEHRVFEELASMLEGSAPFPTSERKDHADLLSEFPPVAKCVDTNSHYDTMETLITLMYCRYHREDASDAFHEWKVQRKKAAPNSPPMTSSGGATPHTSSSESLPHLGSMNLSSAAPDSPGHGDLSLDSLTEQIKGLNIKNAEKTTNVEADHPCSDEDEEQMEKLKRIGVAHFPDKGKGYIVSRIDDAVRNPLDAKVMSGGILYVLEHTKVSGIFKIGYTKSSAALRLKQSKNCYNYGTRPIHETEGGAFIGVRQAEKIAHAILRHKRLLFFQCTQCKGYHKEWFLVSRKEAIEVVKLAERWLRMPAYTLHQQEGKYKLTPEGDAISQLMFPFSTSKMDALMNQVDKSANDSGAFSAATPVASIRQPSAFNVSSGATKNEIPRVIVNESHASTPPESNHPQKKPPLGDVSNEGLTCQVEYEEISEERESRSRETTPEGHYLFVKKKTIRKKVSISKMGHNNGPNSSQIDVTIKDQAGEAVIEVREVHTA</sequence>
<dbReference type="InterPro" id="IPR018306">
    <property type="entry name" value="Phage_T5_Orf172_DNA-bd"/>
</dbReference>
<organism evidence="3 4">
    <name type="scientific">Trichoderma simmonsii</name>
    <dbReference type="NCBI Taxonomy" id="1491479"/>
    <lineage>
        <taxon>Eukaryota</taxon>
        <taxon>Fungi</taxon>
        <taxon>Dikarya</taxon>
        <taxon>Ascomycota</taxon>
        <taxon>Pezizomycotina</taxon>
        <taxon>Sordariomycetes</taxon>
        <taxon>Hypocreomycetidae</taxon>
        <taxon>Hypocreales</taxon>
        <taxon>Hypocreaceae</taxon>
        <taxon>Trichoderma</taxon>
    </lineage>
</organism>
<dbReference type="SMART" id="SM00974">
    <property type="entry name" value="T5orf172"/>
    <property type="match status" value="1"/>
</dbReference>
<evidence type="ECO:0000313" key="3">
    <source>
        <dbReference type="EMBL" id="QYT04360.1"/>
    </source>
</evidence>
<proteinExistence type="predicted"/>
<accession>A0A8G0LQE8</accession>
<keyword evidence="4" id="KW-1185">Reference proteome</keyword>
<dbReference type="AlphaFoldDB" id="A0A8G0LQE8"/>